<name>A0ABP7K683_9RHOB</name>
<sequence>MTETTPLDRAHAQMQNAPNDDAARLRFFERIADGELFLLLEEEPKPEGPVTPRLFEVEDQKFALVFDREGRLADFAGAAPYVAMSGRVLVEMIAGSGIGLGLNLSVAPSEYLLPAQAVDWLHSTLGNTPQESQARPEEIAPPHGLPEVLITALDTKLALAAGLAKLVYLAGVTYEGGLKSHLLAFVDPVPGSEDALARLVSEALIFSGVEAGVLDVAFFKASDPICASFARFGLRFDLPDLAREQSGPAAPGMDPDTPPKLR</sequence>
<feature type="region of interest" description="Disordered" evidence="1">
    <location>
        <begin position="243"/>
        <end position="262"/>
    </location>
</feature>
<protein>
    <submittedName>
        <fullName evidence="2">SseB family protein</fullName>
    </submittedName>
</protein>
<dbReference type="RefSeq" id="WP_344846275.1">
    <property type="nucleotide sequence ID" value="NZ_BAABDF010000007.1"/>
</dbReference>
<gene>
    <name evidence="2" type="ORF">GCM10022404_16660</name>
</gene>
<evidence type="ECO:0000256" key="1">
    <source>
        <dbReference type="SAM" id="MobiDB-lite"/>
    </source>
</evidence>
<proteinExistence type="predicted"/>
<accession>A0ABP7K683</accession>
<evidence type="ECO:0000313" key="2">
    <source>
        <dbReference type="EMBL" id="GAA3867231.1"/>
    </source>
</evidence>
<keyword evidence="3" id="KW-1185">Reference proteome</keyword>
<dbReference type="Proteomes" id="UP001399917">
    <property type="component" value="Unassembled WGS sequence"/>
</dbReference>
<dbReference type="EMBL" id="BAABDF010000007">
    <property type="protein sequence ID" value="GAA3867231.1"/>
    <property type="molecule type" value="Genomic_DNA"/>
</dbReference>
<reference evidence="3" key="1">
    <citation type="journal article" date="2019" name="Int. J. Syst. Evol. Microbiol.">
        <title>The Global Catalogue of Microorganisms (GCM) 10K type strain sequencing project: providing services to taxonomists for standard genome sequencing and annotation.</title>
        <authorList>
            <consortium name="The Broad Institute Genomics Platform"/>
            <consortium name="The Broad Institute Genome Sequencing Center for Infectious Disease"/>
            <person name="Wu L."/>
            <person name="Ma J."/>
        </authorList>
    </citation>
    <scope>NUCLEOTIDE SEQUENCE [LARGE SCALE GENOMIC DNA]</scope>
    <source>
        <strain evidence="3">JCM 17190</strain>
    </source>
</reference>
<evidence type="ECO:0000313" key="3">
    <source>
        <dbReference type="Proteomes" id="UP001399917"/>
    </source>
</evidence>
<organism evidence="2 3">
    <name type="scientific">Celeribacter arenosi</name>
    <dbReference type="NCBI Taxonomy" id="792649"/>
    <lineage>
        <taxon>Bacteria</taxon>
        <taxon>Pseudomonadati</taxon>
        <taxon>Pseudomonadota</taxon>
        <taxon>Alphaproteobacteria</taxon>
        <taxon>Rhodobacterales</taxon>
        <taxon>Roseobacteraceae</taxon>
        <taxon>Celeribacter</taxon>
    </lineage>
</organism>
<comment type="caution">
    <text evidence="2">The sequence shown here is derived from an EMBL/GenBank/DDBJ whole genome shotgun (WGS) entry which is preliminary data.</text>
</comment>